<accession>A0A6Y9NSU6</accession>
<gene>
    <name evidence="1" type="ORF">E1W43_09635</name>
</gene>
<dbReference type="EMBL" id="AAARLF010000005">
    <property type="protein sequence ID" value="EAE2898205.1"/>
    <property type="molecule type" value="Genomic_DNA"/>
</dbReference>
<dbReference type="RefSeq" id="WP_077316061.1">
    <property type="nucleotide sequence ID" value="NZ_CYVZ01000031.1"/>
</dbReference>
<name>A0A6Y9NSU6_LISMN</name>
<dbReference type="InterPro" id="IPR021145">
    <property type="entry name" value="Portal_protein_SPP1_Gp6-like"/>
</dbReference>
<protein>
    <submittedName>
        <fullName evidence="1">Phage portal protein</fullName>
    </submittedName>
</protein>
<reference evidence="1 2" key="1">
    <citation type="submission" date="2019-03" db="EMBL/GenBank/DDBJ databases">
        <authorList>
            <person name="Ashton P.M."/>
            <person name="Dallman T."/>
            <person name="Nair S."/>
            <person name="De Pinna E."/>
            <person name="Peters T."/>
            <person name="Grant K."/>
        </authorList>
    </citation>
    <scope>NUCLEOTIDE SEQUENCE [LARGE SCALE GENOMIC DNA]</scope>
    <source>
        <strain evidence="1">RL15000271</strain>
    </source>
</reference>
<dbReference type="AlphaFoldDB" id="A0A6Y9NSU6"/>
<evidence type="ECO:0000313" key="1">
    <source>
        <dbReference type="EMBL" id="EAE2898205.1"/>
    </source>
</evidence>
<proteinExistence type="predicted"/>
<comment type="caution">
    <text evidence="1">The sequence shown here is derived from an EMBL/GenBank/DDBJ whole genome shotgun (WGS) entry which is preliminary data.</text>
</comment>
<dbReference type="Proteomes" id="UP000401273">
    <property type="component" value="Unassembled WGS sequence"/>
</dbReference>
<organism evidence="1 2">
    <name type="scientific">Listeria monocytogenes</name>
    <dbReference type="NCBI Taxonomy" id="1639"/>
    <lineage>
        <taxon>Bacteria</taxon>
        <taxon>Bacillati</taxon>
        <taxon>Bacillota</taxon>
        <taxon>Bacilli</taxon>
        <taxon>Bacillales</taxon>
        <taxon>Listeriaceae</taxon>
        <taxon>Listeria</taxon>
    </lineage>
</organism>
<evidence type="ECO:0000313" key="2">
    <source>
        <dbReference type="Proteomes" id="UP000401273"/>
    </source>
</evidence>
<sequence length="514" mass="58619">MEAIGEREFQRFQKQVESYNYYAGYQHVDPETGQLVKAKDLPRPPGLDYDPTRFEVNYFKRMIDAKAQWQMGGMHGISVAPQLIDNENMRLSQSYAPSSAQQNENERAEGYEKLLYQLWRENNFRAALLAGAKDRLIASRVAIKLVFNPTTGKLQWVWHPDTEVFPVFSNDDYEELIKVSFVRSIELWDDDGEKVELIKKQTFELKSDETGTKNCYLTEGYYNENLEVVNEWISNESMQLSFIPVVLIPTQSLLQVTAGESTELDDMREITDRLNQLNEDAIDSLKFEMFPVTYFKNIDRAQLLGIDIAPGAAAALNSTNEGRDPGVEKSESNFTYTTALNDTFMRLKGALHEVSSIPNFTAQDLNFGGMNAEALQIIFHDIIQDTEEHWHVWQAKLQELHEKSIEYLQARLSVSTFAYDKTVVRNIGDNYTNEIKFVLPLPDNRKELVSLLVEEVGAGFESTAGAMNRLGVENSTAKKQEIQAESLEKRQSEDIYALNTSSDTTLNEEEIISD</sequence>
<dbReference type="Pfam" id="PF05133">
    <property type="entry name" value="SPP1_portal"/>
    <property type="match status" value="1"/>
</dbReference>